<dbReference type="PIRSF" id="PIRSF005962">
    <property type="entry name" value="Pept_M20D_amidohydro"/>
    <property type="match status" value="1"/>
</dbReference>
<dbReference type="EMBL" id="JBHTBY010000001">
    <property type="protein sequence ID" value="MFC7319592.1"/>
    <property type="molecule type" value="Genomic_DNA"/>
</dbReference>
<dbReference type="InterPro" id="IPR011650">
    <property type="entry name" value="Peptidase_M20_dimer"/>
</dbReference>
<dbReference type="InterPro" id="IPR017439">
    <property type="entry name" value="Amidohydrolase"/>
</dbReference>
<comment type="caution">
    <text evidence="2">The sequence shown here is derived from an EMBL/GenBank/DDBJ whole genome shotgun (WGS) entry which is preliminary data.</text>
</comment>
<keyword evidence="3" id="KW-1185">Reference proteome</keyword>
<gene>
    <name evidence="2" type="ORF">ACFQMN_01670</name>
</gene>
<protein>
    <submittedName>
        <fullName evidence="2">M20 family metallopeptidase</fullName>
    </submittedName>
</protein>
<dbReference type="Pfam" id="PF07687">
    <property type="entry name" value="M20_dimer"/>
    <property type="match status" value="1"/>
</dbReference>
<organism evidence="2 3">
    <name type="scientific">Halobacillus campisalis</name>
    <dbReference type="NCBI Taxonomy" id="435909"/>
    <lineage>
        <taxon>Bacteria</taxon>
        <taxon>Bacillati</taxon>
        <taxon>Bacillota</taxon>
        <taxon>Bacilli</taxon>
        <taxon>Bacillales</taxon>
        <taxon>Bacillaceae</taxon>
        <taxon>Halobacillus</taxon>
    </lineage>
</organism>
<dbReference type="Gene3D" id="3.30.70.360">
    <property type="match status" value="1"/>
</dbReference>
<proteinExistence type="predicted"/>
<dbReference type="Pfam" id="PF01546">
    <property type="entry name" value="Peptidase_M20"/>
    <property type="match status" value="1"/>
</dbReference>
<dbReference type="PANTHER" id="PTHR11014:SF63">
    <property type="entry name" value="METALLOPEPTIDASE, PUTATIVE (AFU_ORTHOLOGUE AFUA_6G09600)-RELATED"/>
    <property type="match status" value="1"/>
</dbReference>
<feature type="domain" description="Peptidase M20 dimerisation" evidence="1">
    <location>
        <begin position="193"/>
        <end position="285"/>
    </location>
</feature>
<dbReference type="InterPro" id="IPR002933">
    <property type="entry name" value="Peptidase_M20"/>
</dbReference>
<accession>A0ABW2JZU5</accession>
<dbReference type="RefSeq" id="WP_289215390.1">
    <property type="nucleotide sequence ID" value="NZ_JAPVRC010000003.1"/>
</dbReference>
<dbReference type="PANTHER" id="PTHR11014">
    <property type="entry name" value="PEPTIDASE M20 FAMILY MEMBER"/>
    <property type="match status" value="1"/>
</dbReference>
<evidence type="ECO:0000313" key="3">
    <source>
        <dbReference type="Proteomes" id="UP001596494"/>
    </source>
</evidence>
<dbReference type="NCBIfam" id="TIGR01891">
    <property type="entry name" value="amidohydrolases"/>
    <property type="match status" value="1"/>
</dbReference>
<dbReference type="SUPFAM" id="SSF55031">
    <property type="entry name" value="Bacterial exopeptidase dimerisation domain"/>
    <property type="match status" value="1"/>
</dbReference>
<dbReference type="Gene3D" id="3.40.630.10">
    <property type="entry name" value="Zn peptidases"/>
    <property type="match status" value="1"/>
</dbReference>
<dbReference type="Proteomes" id="UP001596494">
    <property type="component" value="Unassembled WGS sequence"/>
</dbReference>
<evidence type="ECO:0000313" key="2">
    <source>
        <dbReference type="EMBL" id="MFC7319592.1"/>
    </source>
</evidence>
<evidence type="ECO:0000259" key="1">
    <source>
        <dbReference type="Pfam" id="PF07687"/>
    </source>
</evidence>
<name>A0ABW2JZU5_9BACI</name>
<reference evidence="3" key="1">
    <citation type="journal article" date="2019" name="Int. J. Syst. Evol. Microbiol.">
        <title>The Global Catalogue of Microorganisms (GCM) 10K type strain sequencing project: providing services to taxonomists for standard genome sequencing and annotation.</title>
        <authorList>
            <consortium name="The Broad Institute Genomics Platform"/>
            <consortium name="The Broad Institute Genome Sequencing Center for Infectious Disease"/>
            <person name="Wu L."/>
            <person name="Ma J."/>
        </authorList>
    </citation>
    <scope>NUCLEOTIDE SEQUENCE [LARGE SCALE GENOMIC DNA]</scope>
    <source>
        <strain evidence="3">CCUG 73951</strain>
    </source>
</reference>
<dbReference type="SUPFAM" id="SSF53187">
    <property type="entry name" value="Zn-dependent exopeptidases"/>
    <property type="match status" value="1"/>
</dbReference>
<sequence>MRTKKNITAHDIFPQLQEWRRYFHKHPELSFQEKQTSEKIIEVLKSFGVFKIETNVGGYGVIATLTTGDGPVIGLRADMDALPILEQADVEYASSVPGVMHACGHDAHIAILLGAARLLSEKVKDQSWRGTIKLIFQPAEESCDEQGESGAVKVLKSGCIDDLSAVLALHMCPWQRRGTVQLHDGPSMANNDEFHLIIKGRGGHGGYPQHTNDPLWMSTFVLQTLYSLSGRKLDPLQVGALSIGQIAGGEAHNIIPDKVEIKGTIRSYEERVRDQLVEEVRRAAEIVKPMGGEYELMIQRGEPALYNNLAINQVLREAAESMTIIEKPFGMGSEDFSYITREIPGSMFFLGCGLEEERGLHHPRFDIDEHSMVDGVTILLKSVESLLESEGGRL</sequence>
<dbReference type="InterPro" id="IPR036264">
    <property type="entry name" value="Bact_exopeptidase_dim_dom"/>
</dbReference>